<comment type="caution">
    <text evidence="2">The sequence shown here is derived from an EMBL/GenBank/DDBJ whole genome shotgun (WGS) entry which is preliminary data.</text>
</comment>
<organism evidence="2 3">
    <name type="scientific">Gillisia hiemivivida</name>
    <dbReference type="NCBI Taxonomy" id="291190"/>
    <lineage>
        <taxon>Bacteria</taxon>
        <taxon>Pseudomonadati</taxon>
        <taxon>Bacteroidota</taxon>
        <taxon>Flavobacteriia</taxon>
        <taxon>Flavobacteriales</taxon>
        <taxon>Flavobacteriaceae</taxon>
        <taxon>Gillisia</taxon>
    </lineage>
</organism>
<accession>A0A5C6ZU72</accession>
<evidence type="ECO:0000313" key="3">
    <source>
        <dbReference type="Proteomes" id="UP000321367"/>
    </source>
</evidence>
<protein>
    <submittedName>
        <fullName evidence="2">DUF922 domain-containing protein</fullName>
    </submittedName>
</protein>
<dbReference type="InterPro" id="IPR010321">
    <property type="entry name" value="DUF922"/>
</dbReference>
<dbReference type="AlphaFoldDB" id="A0A5C6ZU72"/>
<evidence type="ECO:0000313" key="2">
    <source>
        <dbReference type="EMBL" id="TXD94291.1"/>
    </source>
</evidence>
<proteinExistence type="predicted"/>
<keyword evidence="1" id="KW-0732">Signal</keyword>
<dbReference type="EMBL" id="VORY01000005">
    <property type="protein sequence ID" value="TXD94291.1"/>
    <property type="molecule type" value="Genomic_DNA"/>
</dbReference>
<gene>
    <name evidence="2" type="ORF">ES724_06470</name>
</gene>
<name>A0A5C6ZU72_9FLAO</name>
<dbReference type="RefSeq" id="WP_146931163.1">
    <property type="nucleotide sequence ID" value="NZ_CBCSHZ010000024.1"/>
</dbReference>
<feature type="chain" id="PRO_5023029579" evidence="1">
    <location>
        <begin position="19"/>
        <end position="182"/>
    </location>
</feature>
<reference evidence="2 3" key="1">
    <citation type="submission" date="2019-08" db="EMBL/GenBank/DDBJ databases">
        <title>Genome sequence of Gillisia hiemivivida IC154 (type strain).</title>
        <authorList>
            <person name="Bowman J.P."/>
        </authorList>
    </citation>
    <scope>NUCLEOTIDE SEQUENCE [LARGE SCALE GENOMIC DNA]</scope>
    <source>
        <strain evidence="2 3">IC154</strain>
    </source>
</reference>
<sequence>MKTLFFLLVLSISSLAFAQSEDLKIYWSEETHLTWEDFKGVPLEKTLFHANTNTGLSYSWGLKGTSQRMELDYKVETFFYPEQSWVQPASKSEYLLKHEQLHFDISELHARKLRKLLANVDGSKLNKDSRDYLNKLYEKIDKERSAMQKAFDKESNHSLNTEAELKWQKFVEDELTKLEEFS</sequence>
<evidence type="ECO:0000256" key="1">
    <source>
        <dbReference type="SAM" id="SignalP"/>
    </source>
</evidence>
<feature type="signal peptide" evidence="1">
    <location>
        <begin position="1"/>
        <end position="18"/>
    </location>
</feature>
<dbReference type="Pfam" id="PF06037">
    <property type="entry name" value="DUF922"/>
    <property type="match status" value="1"/>
</dbReference>
<keyword evidence="3" id="KW-1185">Reference proteome</keyword>
<dbReference type="OrthoDB" id="5431540at2"/>
<dbReference type="Proteomes" id="UP000321367">
    <property type="component" value="Unassembled WGS sequence"/>
</dbReference>